<proteinExistence type="predicted"/>
<gene>
    <name evidence="1" type="ORF">QVO10_08835</name>
</gene>
<comment type="caution">
    <text evidence="1">The sequence shown here is derived from an EMBL/GenBank/DDBJ whole genome shotgun (WGS) entry which is preliminary data.</text>
</comment>
<name>A0ABT7X5X9_9BACE</name>
<dbReference type="RefSeq" id="WP_301639798.1">
    <property type="nucleotide sequence ID" value="NZ_JAUEII010000017.1"/>
</dbReference>
<reference evidence="1" key="2">
    <citation type="submission" date="2024-05" db="EMBL/GenBank/DDBJ databases">
        <title>Identification and characterization of horizontal gene transfer across gut microbiota members of farm animals based on homology search.</title>
        <authorList>
            <person name="Schwarzerova J."/>
            <person name="Nykrynova M."/>
            <person name="Jureckova K."/>
            <person name="Cejkova D."/>
            <person name="Rychlik I."/>
        </authorList>
    </citation>
    <scope>NUCLEOTIDE SEQUENCE</scope>
    <source>
        <strain evidence="1">84_SSukc20</strain>
    </source>
</reference>
<protein>
    <submittedName>
        <fullName evidence="1">Uncharacterized protein</fullName>
    </submittedName>
</protein>
<dbReference type="EMBL" id="JAUEII010000017">
    <property type="protein sequence ID" value="MDN0049490.1"/>
    <property type="molecule type" value="Genomic_DNA"/>
</dbReference>
<evidence type="ECO:0000313" key="1">
    <source>
        <dbReference type="EMBL" id="MDN0049490.1"/>
    </source>
</evidence>
<sequence>MKYRDGYLCGYDDLTQLPVDILEDIIIRIYQDGLHCIWKSGTGKIRKKDAIRTKSAIYGECFAEKSADILLFGV</sequence>
<organism evidence="1 2">
    <name type="scientific">Bacteroides gallinaceum</name>
    <dbReference type="NCBI Taxonomy" id="1462571"/>
    <lineage>
        <taxon>Bacteria</taxon>
        <taxon>Pseudomonadati</taxon>
        <taxon>Bacteroidota</taxon>
        <taxon>Bacteroidia</taxon>
        <taxon>Bacteroidales</taxon>
        <taxon>Bacteroidaceae</taxon>
        <taxon>Bacteroides</taxon>
    </lineage>
</organism>
<keyword evidence="2" id="KW-1185">Reference proteome</keyword>
<accession>A0ABT7X5X9</accession>
<reference evidence="1" key="1">
    <citation type="submission" date="2023-06" db="EMBL/GenBank/DDBJ databases">
        <authorList>
            <person name="Zeman M."/>
            <person name="Kubasova T."/>
            <person name="Jahodarova E."/>
            <person name="Nykrynova M."/>
            <person name="Rychlik I."/>
        </authorList>
    </citation>
    <scope>NUCLEOTIDE SEQUENCE</scope>
    <source>
        <strain evidence="1">84_SSukc20</strain>
    </source>
</reference>
<evidence type="ECO:0000313" key="2">
    <source>
        <dbReference type="Proteomes" id="UP001167871"/>
    </source>
</evidence>
<dbReference type="Proteomes" id="UP001167871">
    <property type="component" value="Unassembled WGS sequence"/>
</dbReference>